<dbReference type="NCBIfam" id="NF005559">
    <property type="entry name" value="PRK07231.1"/>
    <property type="match status" value="1"/>
</dbReference>
<dbReference type="PROSITE" id="PS51257">
    <property type="entry name" value="PROKAR_LIPOPROTEIN"/>
    <property type="match status" value="1"/>
</dbReference>
<evidence type="ECO:0000256" key="1">
    <source>
        <dbReference type="ARBA" id="ARBA00006484"/>
    </source>
</evidence>
<dbReference type="GO" id="GO:0008206">
    <property type="term" value="P:bile acid metabolic process"/>
    <property type="evidence" value="ECO:0007669"/>
    <property type="project" value="UniProtKB-ARBA"/>
</dbReference>
<comment type="similarity">
    <text evidence="1">Belongs to the short-chain dehydrogenases/reductases (SDR) family.</text>
</comment>
<dbReference type="EMBL" id="JACRSY010000001">
    <property type="protein sequence ID" value="MBC8578103.1"/>
    <property type="molecule type" value="Genomic_DNA"/>
</dbReference>
<dbReference type="PANTHER" id="PTHR24321">
    <property type="entry name" value="DEHYDROGENASES, SHORT CHAIN"/>
    <property type="match status" value="1"/>
</dbReference>
<organism evidence="3 4">
    <name type="scientific">Zhenhengia yiwuensis</name>
    <dbReference type="NCBI Taxonomy" id="2763666"/>
    <lineage>
        <taxon>Bacteria</taxon>
        <taxon>Bacillati</taxon>
        <taxon>Bacillota</taxon>
        <taxon>Clostridia</taxon>
        <taxon>Lachnospirales</taxon>
        <taxon>Lachnospiraceae</taxon>
        <taxon>Zhenhengia</taxon>
    </lineage>
</organism>
<dbReference type="PANTHER" id="PTHR24321:SF8">
    <property type="entry name" value="ESTRADIOL 17-BETA-DEHYDROGENASE 8-RELATED"/>
    <property type="match status" value="1"/>
</dbReference>
<dbReference type="InterPro" id="IPR002347">
    <property type="entry name" value="SDR_fam"/>
</dbReference>
<evidence type="ECO:0000313" key="4">
    <source>
        <dbReference type="Proteomes" id="UP000655830"/>
    </source>
</evidence>
<evidence type="ECO:0000256" key="2">
    <source>
        <dbReference type="ARBA" id="ARBA00023002"/>
    </source>
</evidence>
<proteinExistence type="inferred from homology"/>
<comment type="caution">
    <text evidence="3">The sequence shown here is derived from an EMBL/GenBank/DDBJ whole genome shotgun (WGS) entry which is preliminary data.</text>
</comment>
<dbReference type="Proteomes" id="UP000655830">
    <property type="component" value="Unassembled WGS sequence"/>
</dbReference>
<dbReference type="InterPro" id="IPR020904">
    <property type="entry name" value="Sc_DH/Rdtase_CS"/>
</dbReference>
<dbReference type="EC" id="1.1.1.47" evidence="3"/>
<dbReference type="PROSITE" id="PS00061">
    <property type="entry name" value="ADH_SHORT"/>
    <property type="match status" value="1"/>
</dbReference>
<name>A0A926EHB2_9FIRM</name>
<dbReference type="AlphaFoldDB" id="A0A926EHB2"/>
<gene>
    <name evidence="3" type="ORF">H8718_00930</name>
</gene>
<keyword evidence="4" id="KW-1185">Reference proteome</keyword>
<reference evidence="3" key="1">
    <citation type="submission" date="2020-08" db="EMBL/GenBank/DDBJ databases">
        <title>Genome public.</title>
        <authorList>
            <person name="Liu C."/>
            <person name="Sun Q."/>
        </authorList>
    </citation>
    <scope>NUCLEOTIDE SEQUENCE</scope>
    <source>
        <strain evidence="3">NSJ-12</strain>
    </source>
</reference>
<protein>
    <submittedName>
        <fullName evidence="3">Glucose 1-dehydrogenase</fullName>
        <ecNumber evidence="3">1.1.1.47</ecNumber>
    </submittedName>
</protein>
<accession>A0A926EHB2</accession>
<sequence>MDFSNKIVVVTGSGQGIGACVATEFAKYHATVIIAEIDEEAGLEVEENIKEAGGEALFIRTDVRDEQSVKNMTLKVAERYGKIDILVNHAEVTTNGNLFHVSVEAFEQVMRVNVTGAYICSKYCAPHMISEGASIVNIASTKALMSEPNSEAYAASKGALLSLTHALAASLGPKVRVNAISPGWIEDNAWKKKKDRKFVALRERDHQQHLAGRVGRPEDIARAVLYLSSEDAGFITGGNFVIDGGMTVKMIYAE</sequence>
<dbReference type="RefSeq" id="WP_249331177.1">
    <property type="nucleotide sequence ID" value="NZ_JACRSY010000001.1"/>
</dbReference>
<dbReference type="FunFam" id="3.40.50.720:FF:000084">
    <property type="entry name" value="Short-chain dehydrogenase reductase"/>
    <property type="match status" value="1"/>
</dbReference>
<dbReference type="GO" id="GO:0047936">
    <property type="term" value="F:glucose 1-dehydrogenase [NAD(P)+] activity"/>
    <property type="evidence" value="ECO:0007669"/>
    <property type="project" value="UniProtKB-EC"/>
</dbReference>
<keyword evidence="2 3" id="KW-0560">Oxidoreductase</keyword>
<dbReference type="Gene3D" id="3.40.50.720">
    <property type="entry name" value="NAD(P)-binding Rossmann-like Domain"/>
    <property type="match status" value="1"/>
</dbReference>
<dbReference type="PRINTS" id="PR00081">
    <property type="entry name" value="GDHRDH"/>
</dbReference>
<dbReference type="Pfam" id="PF13561">
    <property type="entry name" value="adh_short_C2"/>
    <property type="match status" value="1"/>
</dbReference>
<dbReference type="InterPro" id="IPR036291">
    <property type="entry name" value="NAD(P)-bd_dom_sf"/>
</dbReference>
<dbReference type="SUPFAM" id="SSF51735">
    <property type="entry name" value="NAD(P)-binding Rossmann-fold domains"/>
    <property type="match status" value="1"/>
</dbReference>
<dbReference type="PRINTS" id="PR00080">
    <property type="entry name" value="SDRFAMILY"/>
</dbReference>
<evidence type="ECO:0000313" key="3">
    <source>
        <dbReference type="EMBL" id="MBC8578103.1"/>
    </source>
</evidence>